<dbReference type="Gene3D" id="2.170.190.11">
    <property type="entry name" value="Molybdopterin biosynthesis moea protein, domain 3"/>
    <property type="match status" value="1"/>
</dbReference>
<dbReference type="AlphaFoldDB" id="A0A8J7LSG5"/>
<dbReference type="InterPro" id="IPR036688">
    <property type="entry name" value="MoeA_C_domain_IV_sf"/>
</dbReference>
<dbReference type="PANTHER" id="PTHR10192:SF5">
    <property type="entry name" value="GEPHYRIN"/>
    <property type="match status" value="1"/>
</dbReference>
<evidence type="ECO:0000313" key="9">
    <source>
        <dbReference type="Proteomes" id="UP000610931"/>
    </source>
</evidence>
<gene>
    <name evidence="8" type="ORF">JF259_04085</name>
</gene>
<keyword evidence="4 6" id="KW-0501">Molybdenum cofactor biosynthesis</keyword>
<sequence length="392" mass="42912">MIAVKKALEIVKSKTTSLGEKTTKPVEKSNTYRLCEDVFSPINMPPFRQSAMDGYAINLHDNLTYKLIGEVKAGDTIAPTLKQGEAVRIFTGAPVPNTANAVIMQEKVTVNGNGLTIEAQPSLEHNIRPLGEQVKKGDLALKRGTKLTPAAIGYLSALGIKEVSVLKKPSIAILTTGNELIAPGQPLSHGKIYESNSSMLLSALYGLKFYDVSTHKIEDDYNNTFSKLKELIEQNDLVIITGGISVGDYDFVGTALKSLNVEQCFYKVKQKPGKPLFFGKKDNTSVFALPGNPAAALTCFYVYVYTALQRITGEQITELPRIKVKSLSEFKKQGDRAQFLKAIYQNDGVSILEGQSSAMLQTFAVSNALVYIPEDLFHVKINDFVEVILLPV</sequence>
<proteinExistence type="inferred from homology"/>
<dbReference type="GO" id="GO:0006777">
    <property type="term" value="P:Mo-molybdopterin cofactor biosynthetic process"/>
    <property type="evidence" value="ECO:0007669"/>
    <property type="project" value="UniProtKB-UniRule"/>
</dbReference>
<dbReference type="PROSITE" id="PS01079">
    <property type="entry name" value="MOCF_BIOSYNTHESIS_2"/>
    <property type="match status" value="1"/>
</dbReference>
<comment type="cofactor">
    <cofactor evidence="6">
        <name>Mg(2+)</name>
        <dbReference type="ChEBI" id="CHEBI:18420"/>
    </cofactor>
</comment>
<evidence type="ECO:0000256" key="5">
    <source>
        <dbReference type="ARBA" id="ARBA00047317"/>
    </source>
</evidence>
<dbReference type="PANTHER" id="PTHR10192">
    <property type="entry name" value="MOLYBDOPTERIN BIOSYNTHESIS PROTEIN"/>
    <property type="match status" value="1"/>
</dbReference>
<organism evidence="8 9">
    <name type="scientific">Snuella sedimenti</name>
    <dbReference type="NCBI Taxonomy" id="2798802"/>
    <lineage>
        <taxon>Bacteria</taxon>
        <taxon>Pseudomonadati</taxon>
        <taxon>Bacteroidota</taxon>
        <taxon>Flavobacteriia</taxon>
        <taxon>Flavobacteriales</taxon>
        <taxon>Flavobacteriaceae</taxon>
        <taxon>Snuella</taxon>
    </lineage>
</organism>
<dbReference type="RefSeq" id="WP_199113648.1">
    <property type="nucleotide sequence ID" value="NZ_JAELVQ010000003.1"/>
</dbReference>
<feature type="domain" description="MoaB/Mog" evidence="7">
    <location>
        <begin position="172"/>
        <end position="310"/>
    </location>
</feature>
<dbReference type="EMBL" id="JAELVQ010000003">
    <property type="protein sequence ID" value="MBJ6367266.1"/>
    <property type="molecule type" value="Genomic_DNA"/>
</dbReference>
<dbReference type="InterPro" id="IPR005111">
    <property type="entry name" value="MoeA_C_domain_IV"/>
</dbReference>
<dbReference type="GO" id="GO:0046872">
    <property type="term" value="F:metal ion binding"/>
    <property type="evidence" value="ECO:0007669"/>
    <property type="project" value="UniProtKB-UniRule"/>
</dbReference>
<comment type="catalytic activity">
    <reaction evidence="5">
        <text>adenylyl-molybdopterin + molybdate = Mo-molybdopterin + AMP + H(+)</text>
        <dbReference type="Rhea" id="RHEA:35047"/>
        <dbReference type="ChEBI" id="CHEBI:15378"/>
        <dbReference type="ChEBI" id="CHEBI:36264"/>
        <dbReference type="ChEBI" id="CHEBI:62727"/>
        <dbReference type="ChEBI" id="CHEBI:71302"/>
        <dbReference type="ChEBI" id="CHEBI:456215"/>
        <dbReference type="EC" id="2.10.1.1"/>
    </reaction>
</comment>
<dbReference type="Pfam" id="PF03454">
    <property type="entry name" value="MoeA_C"/>
    <property type="match status" value="1"/>
</dbReference>
<evidence type="ECO:0000256" key="4">
    <source>
        <dbReference type="ARBA" id="ARBA00023150"/>
    </source>
</evidence>
<dbReference type="CDD" id="cd00887">
    <property type="entry name" value="MoeA"/>
    <property type="match status" value="1"/>
</dbReference>
<dbReference type="NCBIfam" id="TIGR00177">
    <property type="entry name" value="molyb_syn"/>
    <property type="match status" value="1"/>
</dbReference>
<keyword evidence="9" id="KW-1185">Reference proteome</keyword>
<keyword evidence="6" id="KW-0808">Transferase</keyword>
<dbReference type="Gene3D" id="2.40.340.10">
    <property type="entry name" value="MoeA, C-terminal, domain IV"/>
    <property type="match status" value="1"/>
</dbReference>
<dbReference type="InterPro" id="IPR008284">
    <property type="entry name" value="MoCF_biosynth_CS"/>
</dbReference>
<dbReference type="NCBIfam" id="NF045515">
    <property type="entry name" value="Glp_gephyrin"/>
    <property type="match status" value="1"/>
</dbReference>
<dbReference type="SUPFAM" id="SSF63867">
    <property type="entry name" value="MoeA C-terminal domain-like"/>
    <property type="match status" value="1"/>
</dbReference>
<name>A0A8J7LSG5_9FLAO</name>
<dbReference type="Pfam" id="PF03453">
    <property type="entry name" value="MoeA_N"/>
    <property type="match status" value="1"/>
</dbReference>
<comment type="function">
    <text evidence="1 6">Catalyzes the insertion of molybdate into adenylated molybdopterin with the concomitant release of AMP.</text>
</comment>
<dbReference type="Gene3D" id="3.40.980.10">
    <property type="entry name" value="MoaB/Mog-like domain"/>
    <property type="match status" value="1"/>
</dbReference>
<evidence type="ECO:0000256" key="6">
    <source>
        <dbReference type="RuleBase" id="RU365090"/>
    </source>
</evidence>
<comment type="pathway">
    <text evidence="2 6">Cofactor biosynthesis; molybdopterin biosynthesis.</text>
</comment>
<dbReference type="EC" id="2.10.1.1" evidence="6"/>
<evidence type="ECO:0000256" key="3">
    <source>
        <dbReference type="ARBA" id="ARBA00010763"/>
    </source>
</evidence>
<dbReference type="InterPro" id="IPR001453">
    <property type="entry name" value="MoaB/Mog_dom"/>
</dbReference>
<dbReference type="Proteomes" id="UP000610931">
    <property type="component" value="Unassembled WGS sequence"/>
</dbReference>
<dbReference type="GO" id="GO:0005829">
    <property type="term" value="C:cytosol"/>
    <property type="evidence" value="ECO:0007669"/>
    <property type="project" value="TreeGrafter"/>
</dbReference>
<keyword evidence="6" id="KW-0500">Molybdenum</keyword>
<dbReference type="GO" id="GO:0061599">
    <property type="term" value="F:molybdopterin molybdotransferase activity"/>
    <property type="evidence" value="ECO:0007669"/>
    <property type="project" value="UniProtKB-UniRule"/>
</dbReference>
<keyword evidence="6" id="KW-0479">Metal-binding</keyword>
<dbReference type="InterPro" id="IPR036425">
    <property type="entry name" value="MoaB/Mog-like_dom_sf"/>
</dbReference>
<dbReference type="InterPro" id="IPR038987">
    <property type="entry name" value="MoeA-like"/>
</dbReference>
<evidence type="ECO:0000256" key="2">
    <source>
        <dbReference type="ARBA" id="ARBA00005046"/>
    </source>
</evidence>
<accession>A0A8J7LSG5</accession>
<dbReference type="Gene3D" id="3.90.105.10">
    <property type="entry name" value="Molybdopterin biosynthesis moea protein, domain 2"/>
    <property type="match status" value="1"/>
</dbReference>
<keyword evidence="6" id="KW-0460">Magnesium</keyword>
<dbReference type="InterPro" id="IPR036135">
    <property type="entry name" value="MoeA_linker/N_sf"/>
</dbReference>
<dbReference type="InterPro" id="IPR005110">
    <property type="entry name" value="MoeA_linker/N"/>
</dbReference>
<dbReference type="UniPathway" id="UPA00344"/>
<dbReference type="SMART" id="SM00852">
    <property type="entry name" value="MoCF_biosynth"/>
    <property type="match status" value="1"/>
</dbReference>
<dbReference type="Pfam" id="PF00994">
    <property type="entry name" value="MoCF_biosynth"/>
    <property type="match status" value="1"/>
</dbReference>
<comment type="caution">
    <text evidence="8">The sequence shown here is derived from an EMBL/GenBank/DDBJ whole genome shotgun (WGS) entry which is preliminary data.</text>
</comment>
<dbReference type="SUPFAM" id="SSF63882">
    <property type="entry name" value="MoeA N-terminal region -like"/>
    <property type="match status" value="1"/>
</dbReference>
<dbReference type="SUPFAM" id="SSF53218">
    <property type="entry name" value="Molybdenum cofactor biosynthesis proteins"/>
    <property type="match status" value="1"/>
</dbReference>
<protein>
    <recommendedName>
        <fullName evidence="6">Molybdopterin molybdenumtransferase</fullName>
        <ecNumber evidence="6">2.10.1.1</ecNumber>
    </recommendedName>
</protein>
<evidence type="ECO:0000259" key="7">
    <source>
        <dbReference type="SMART" id="SM00852"/>
    </source>
</evidence>
<evidence type="ECO:0000313" key="8">
    <source>
        <dbReference type="EMBL" id="MBJ6367266.1"/>
    </source>
</evidence>
<comment type="similarity">
    <text evidence="3 6">Belongs to the MoeA family.</text>
</comment>
<evidence type="ECO:0000256" key="1">
    <source>
        <dbReference type="ARBA" id="ARBA00002901"/>
    </source>
</evidence>
<reference evidence="8" key="1">
    <citation type="submission" date="2020-12" db="EMBL/GenBank/DDBJ databases">
        <title>Snuella sp. nov., isolated from sediment in Incheon.</title>
        <authorList>
            <person name="Kim W."/>
        </authorList>
    </citation>
    <scope>NUCLEOTIDE SEQUENCE</scope>
    <source>
        <strain evidence="8">CAU 1569</strain>
    </source>
</reference>